<evidence type="ECO:0000259" key="10">
    <source>
        <dbReference type="Pfam" id="PF01656"/>
    </source>
</evidence>
<feature type="coiled-coil region" evidence="8">
    <location>
        <begin position="233"/>
        <end position="303"/>
    </location>
</feature>
<dbReference type="GO" id="GO:0005886">
    <property type="term" value="C:plasma membrane"/>
    <property type="evidence" value="ECO:0007669"/>
    <property type="project" value="UniProtKB-SubCell"/>
</dbReference>
<dbReference type="PANTHER" id="PTHR32309">
    <property type="entry name" value="TYROSINE-PROTEIN KINASE"/>
    <property type="match status" value="1"/>
</dbReference>
<keyword evidence="4" id="KW-0547">Nucleotide-binding</keyword>
<evidence type="ECO:0000256" key="3">
    <source>
        <dbReference type="ARBA" id="ARBA00022692"/>
    </source>
</evidence>
<evidence type="ECO:0000313" key="13">
    <source>
        <dbReference type="EMBL" id="TGX50365.1"/>
    </source>
</evidence>
<dbReference type="GO" id="GO:0005524">
    <property type="term" value="F:ATP binding"/>
    <property type="evidence" value="ECO:0007669"/>
    <property type="project" value="UniProtKB-KW"/>
</dbReference>
<dbReference type="NCBIfam" id="TIGR01007">
    <property type="entry name" value="eps_fam"/>
    <property type="match status" value="1"/>
</dbReference>
<dbReference type="InterPro" id="IPR002586">
    <property type="entry name" value="CobQ/CobB/MinD/ParA_Nub-bd_dom"/>
</dbReference>
<feature type="domain" description="Polysaccharide chain length determinant N-terminal" evidence="11">
    <location>
        <begin position="44"/>
        <end position="133"/>
    </location>
</feature>
<evidence type="ECO:0000256" key="1">
    <source>
        <dbReference type="ARBA" id="ARBA00004651"/>
    </source>
</evidence>
<keyword evidence="8" id="KW-0175">Coiled coil</keyword>
<keyword evidence="13" id="KW-0808">Transferase</keyword>
<dbReference type="Pfam" id="PF02706">
    <property type="entry name" value="Wzz"/>
    <property type="match status" value="1"/>
</dbReference>
<dbReference type="InterPro" id="IPR005702">
    <property type="entry name" value="Wzc-like_C"/>
</dbReference>
<dbReference type="Proteomes" id="UP000306147">
    <property type="component" value="Unassembled WGS sequence"/>
</dbReference>
<keyword evidence="7 9" id="KW-0472">Membrane</keyword>
<dbReference type="EMBL" id="SRXT01000007">
    <property type="protein sequence ID" value="TGX50365.1"/>
    <property type="molecule type" value="Genomic_DNA"/>
</dbReference>
<evidence type="ECO:0000259" key="12">
    <source>
        <dbReference type="Pfam" id="PF13807"/>
    </source>
</evidence>
<dbReference type="GO" id="GO:0004715">
    <property type="term" value="F:non-membrane spanning protein tyrosine kinase activity"/>
    <property type="evidence" value="ECO:0007669"/>
    <property type="project" value="UniProtKB-EC"/>
</dbReference>
<reference evidence="13 14" key="1">
    <citation type="submission" date="2019-04" db="EMBL/GenBank/DDBJ databases">
        <title>Sphingomonas psychrotolerans sp. nov., isolated from soil in the Tianshan Mountains, Xinjiang, China.</title>
        <authorList>
            <person name="Luo Y."/>
            <person name="Sheng H."/>
        </authorList>
    </citation>
    <scope>NUCLEOTIDE SEQUENCE [LARGE SCALE GENOMIC DNA]</scope>
    <source>
        <strain evidence="13 14">ZFGT-11</strain>
    </source>
</reference>
<protein>
    <submittedName>
        <fullName evidence="13">Polysaccharide biosynthesis tyrosine autokinase</fullName>
        <ecNumber evidence="13">2.7.10.2</ecNumber>
    </submittedName>
</protein>
<dbReference type="Gene3D" id="3.40.50.300">
    <property type="entry name" value="P-loop containing nucleotide triphosphate hydrolases"/>
    <property type="match status" value="1"/>
</dbReference>
<evidence type="ECO:0000259" key="11">
    <source>
        <dbReference type="Pfam" id="PF02706"/>
    </source>
</evidence>
<organism evidence="13 14">
    <name type="scientific">Sphingomonas gei</name>
    <dbReference type="NCBI Taxonomy" id="1395960"/>
    <lineage>
        <taxon>Bacteria</taxon>
        <taxon>Pseudomonadati</taxon>
        <taxon>Pseudomonadota</taxon>
        <taxon>Alphaproteobacteria</taxon>
        <taxon>Sphingomonadales</taxon>
        <taxon>Sphingomonadaceae</taxon>
        <taxon>Sphingomonas</taxon>
    </lineage>
</organism>
<evidence type="ECO:0000256" key="2">
    <source>
        <dbReference type="ARBA" id="ARBA00022475"/>
    </source>
</evidence>
<sequence>MTLYKNEVAAEYSDGGMRRTDGDRADIWDGSPSSLEEPRQIPLLLQYWRVVLRWKWLIVAIITVALVAGLIVTLFMTRQYTAVVSIEISRQADKIVNVQGVKPEVSSVDTEFYQTQYSLLRARSLAERVSADLKLAESAEFFEAFGVDMSEGGLFAGPRPGRLTAQQREKRNKVAADLLQGNISISPVRGSSLVEVRFTSPNPALSQRVANAWANAFIAANLDRKFDASSYARKFLESRLAQLRQRLEESERKVVEYAADQKIVNIPGNQEGAGERSLVADDLARLNGELAEAIADRVKAESRVSSGGGATVESLSNNAITALRTKRAEVASEYANLLTKFEPGYPAAAALASQLKELDRAIGQEEGRVRQGTSKTYSDARAREIDLRQRVDTLVSSALDLRRRSIQYNMHQRDADTNRQLYDALLQRYKEIGVAGGIGTNNIMVVDPAQLPLQPSSPRLFLNLLIALVLGAGLSAVSVLALEQIDEAIKDPSEVVRAMGVPNLGTIPAVAEGEPRAILLDRKSPMAEAYLSVQTNLRFSTDHGIPRSLAVTSTRASEGKSTTAYALAQTLARIGRSVILVDGDMRSPSVHVLLDIPNARGTSNFLAGEDDVATMVVWVPGLGINAMPAGPQPPNAAELLNSSRLQLLIDRLLETHDHVIIDSPPVLGLADAPLIGSQVEGVIYAVEANGARSSIIRAATARLRSANVNLLGAVLTKFDAKKAHFGYGYEYGYGYGEKDAVNAA</sequence>
<dbReference type="OrthoDB" id="230260at2"/>
<dbReference type="Pfam" id="PF01656">
    <property type="entry name" value="CbiA"/>
    <property type="match status" value="1"/>
</dbReference>
<evidence type="ECO:0000313" key="14">
    <source>
        <dbReference type="Proteomes" id="UP000306147"/>
    </source>
</evidence>
<feature type="transmembrane region" description="Helical" evidence="9">
    <location>
        <begin position="54"/>
        <end position="76"/>
    </location>
</feature>
<dbReference type="Pfam" id="PF13807">
    <property type="entry name" value="GNVR"/>
    <property type="match status" value="1"/>
</dbReference>
<comment type="caution">
    <text evidence="13">The sequence shown here is derived from an EMBL/GenBank/DDBJ whole genome shotgun (WGS) entry which is preliminary data.</text>
</comment>
<keyword evidence="6 9" id="KW-1133">Transmembrane helix</keyword>
<keyword evidence="3 9" id="KW-0812">Transmembrane</keyword>
<keyword evidence="5" id="KW-0067">ATP-binding</keyword>
<accession>A0A4S1X4K2</accession>
<gene>
    <name evidence="13" type="ORF">E5A73_18315</name>
</gene>
<dbReference type="InterPro" id="IPR050445">
    <property type="entry name" value="Bact_polysacc_biosynth/exp"/>
</dbReference>
<dbReference type="InterPro" id="IPR032807">
    <property type="entry name" value="GNVR"/>
</dbReference>
<evidence type="ECO:0000256" key="5">
    <source>
        <dbReference type="ARBA" id="ARBA00022840"/>
    </source>
</evidence>
<dbReference type="InterPro" id="IPR003856">
    <property type="entry name" value="LPS_length_determ_N"/>
</dbReference>
<evidence type="ECO:0000256" key="8">
    <source>
        <dbReference type="SAM" id="Coils"/>
    </source>
</evidence>
<dbReference type="AlphaFoldDB" id="A0A4S1X4K2"/>
<keyword evidence="2" id="KW-1003">Cell membrane</keyword>
<evidence type="ECO:0000256" key="6">
    <source>
        <dbReference type="ARBA" id="ARBA00022989"/>
    </source>
</evidence>
<dbReference type="PANTHER" id="PTHR32309:SF13">
    <property type="entry name" value="FERRIC ENTEROBACTIN TRANSPORT PROTEIN FEPE"/>
    <property type="match status" value="1"/>
</dbReference>
<dbReference type="CDD" id="cd05387">
    <property type="entry name" value="BY-kinase"/>
    <property type="match status" value="1"/>
</dbReference>
<feature type="domain" description="Tyrosine-protein kinase G-rich" evidence="12">
    <location>
        <begin position="412"/>
        <end position="481"/>
    </location>
</feature>
<evidence type="ECO:0000256" key="9">
    <source>
        <dbReference type="SAM" id="Phobius"/>
    </source>
</evidence>
<proteinExistence type="predicted"/>
<name>A0A4S1X4K2_9SPHN</name>
<dbReference type="EC" id="2.7.10.2" evidence="13"/>
<comment type="subcellular location">
    <subcellularLocation>
        <location evidence="1">Cell membrane</location>
        <topology evidence="1">Multi-pass membrane protein</topology>
    </subcellularLocation>
</comment>
<keyword evidence="13" id="KW-0418">Kinase</keyword>
<evidence type="ECO:0000256" key="4">
    <source>
        <dbReference type="ARBA" id="ARBA00022741"/>
    </source>
</evidence>
<feature type="domain" description="CobQ/CobB/MinD/ParA nucleotide binding" evidence="10">
    <location>
        <begin position="549"/>
        <end position="721"/>
    </location>
</feature>
<dbReference type="InterPro" id="IPR027417">
    <property type="entry name" value="P-loop_NTPase"/>
</dbReference>
<dbReference type="SUPFAM" id="SSF52540">
    <property type="entry name" value="P-loop containing nucleoside triphosphate hydrolases"/>
    <property type="match status" value="1"/>
</dbReference>
<keyword evidence="14" id="KW-1185">Reference proteome</keyword>
<evidence type="ECO:0000256" key="7">
    <source>
        <dbReference type="ARBA" id="ARBA00023136"/>
    </source>
</evidence>